<evidence type="ECO:0000313" key="2">
    <source>
        <dbReference type="EMBL" id="MFC0298902.1"/>
    </source>
</evidence>
<proteinExistence type="predicted"/>
<feature type="region of interest" description="Disordered" evidence="1">
    <location>
        <begin position="1"/>
        <end position="21"/>
    </location>
</feature>
<gene>
    <name evidence="2" type="ORF">ACFFHQ_16260</name>
</gene>
<reference evidence="2 3" key="1">
    <citation type="submission" date="2024-09" db="EMBL/GenBank/DDBJ databases">
        <authorList>
            <person name="Sun Q."/>
            <person name="Mori K."/>
        </authorList>
    </citation>
    <scope>NUCLEOTIDE SEQUENCE [LARGE SCALE GENOMIC DNA]</scope>
    <source>
        <strain evidence="2 3">CCM 7224</strain>
    </source>
</reference>
<evidence type="ECO:0000256" key="1">
    <source>
        <dbReference type="SAM" id="MobiDB-lite"/>
    </source>
</evidence>
<protein>
    <submittedName>
        <fullName evidence="2">Spore coat protein regulator protein YlbO</fullName>
    </submittedName>
</protein>
<sequence length="112" mass="13407">MMKDKHGAMNEERRGTGEQRLAGRMAELERRLKEVEAENIVLKELAYQSAKRYEQLKQLAKENDELRRQLQQQVPWIEEAGKADEDERPDSWFFRTLRQENAIMPHPERNEK</sequence>
<dbReference type="Proteomes" id="UP001589785">
    <property type="component" value="Unassembled WGS sequence"/>
</dbReference>
<dbReference type="EMBL" id="JBHLVN010000128">
    <property type="protein sequence ID" value="MFC0298902.1"/>
    <property type="molecule type" value="Genomic_DNA"/>
</dbReference>
<comment type="caution">
    <text evidence="2">The sequence shown here is derived from an EMBL/GenBank/DDBJ whole genome shotgun (WGS) entry which is preliminary data.</text>
</comment>
<feature type="compositionally biased region" description="Basic and acidic residues" evidence="1">
    <location>
        <begin position="1"/>
        <end position="17"/>
    </location>
</feature>
<evidence type="ECO:0000313" key="3">
    <source>
        <dbReference type="Proteomes" id="UP001589785"/>
    </source>
</evidence>
<organism evidence="2 3">
    <name type="scientific">Geobacillus jurassicus</name>
    <dbReference type="NCBI Taxonomy" id="235932"/>
    <lineage>
        <taxon>Bacteria</taxon>
        <taxon>Bacillati</taxon>
        <taxon>Bacillota</taxon>
        <taxon>Bacilli</taxon>
        <taxon>Bacillales</taxon>
        <taxon>Anoxybacillaceae</taxon>
        <taxon>Geobacillus</taxon>
    </lineage>
</organism>
<keyword evidence="3" id="KW-1185">Reference proteome</keyword>
<accession>A0ABV6GWL9</accession>
<dbReference type="RefSeq" id="WP_066232159.1">
    <property type="nucleotide sequence ID" value="NZ_JBHLVN010000128.1"/>
</dbReference>
<keyword evidence="2" id="KW-0946">Virion</keyword>
<name>A0ABV6GWL9_9BACL</name>
<keyword evidence="2" id="KW-0167">Capsid protein</keyword>